<evidence type="ECO:0000313" key="2">
    <source>
        <dbReference type="EMBL" id="MBE1877709.1"/>
    </source>
</evidence>
<accession>A0ABR9N231</accession>
<keyword evidence="3" id="KW-1185">Reference proteome</keyword>
<dbReference type="Proteomes" id="UP000625527">
    <property type="component" value="Unassembled WGS sequence"/>
</dbReference>
<evidence type="ECO:0000313" key="3">
    <source>
        <dbReference type="Proteomes" id="UP000625527"/>
    </source>
</evidence>
<dbReference type="SUPFAM" id="SSF55961">
    <property type="entry name" value="Bet v1-like"/>
    <property type="match status" value="1"/>
</dbReference>
<name>A0ABR9N231_9MICO</name>
<dbReference type="RefSeq" id="WP_192864264.1">
    <property type="nucleotide sequence ID" value="NZ_JADAQT010000105.1"/>
</dbReference>
<evidence type="ECO:0008006" key="4">
    <source>
        <dbReference type="Google" id="ProtNLM"/>
    </source>
</evidence>
<evidence type="ECO:0000256" key="1">
    <source>
        <dbReference type="SAM" id="MobiDB-lite"/>
    </source>
</evidence>
<gene>
    <name evidence="2" type="ORF">IHE71_18635</name>
</gene>
<protein>
    <recommendedName>
        <fullName evidence="4">Polyketide cyclase / dehydrase and lipid transport</fullName>
    </recommendedName>
</protein>
<dbReference type="Gene3D" id="3.30.530.20">
    <property type="match status" value="1"/>
</dbReference>
<proteinExistence type="predicted"/>
<reference evidence="2 3" key="1">
    <citation type="submission" date="2020-10" db="EMBL/GenBank/DDBJ databases">
        <title>Myceligenerans pegani sp. nov., an endophytic actinomycete isolated from Peganum harmala L. in Xinjiang, China.</title>
        <authorList>
            <person name="Xin L."/>
        </authorList>
    </citation>
    <scope>NUCLEOTIDE SEQUENCE [LARGE SCALE GENOMIC DNA]</scope>
    <source>
        <strain evidence="2 3">TRM65318</strain>
    </source>
</reference>
<dbReference type="InterPro" id="IPR023393">
    <property type="entry name" value="START-like_dom_sf"/>
</dbReference>
<feature type="region of interest" description="Disordered" evidence="1">
    <location>
        <begin position="83"/>
        <end position="133"/>
    </location>
</feature>
<sequence>MPARTFRLITTWSIPAPAPRVWEVLADPGFTWPAWWPGLHAERVGMIAGPDGLGGAGSWVRLRVRSPVGGTLDLRLDLVEAHAPGPLRSGPEHPGPEHPGPGRPAQKRPGRAKLRVSGDLRGGGSVAVSERPDGPTEVRLTWVVIPTKGRPALVARAAPALCVWAHARVMRAGERGLTRHLARALAPS</sequence>
<dbReference type="EMBL" id="JADAQT010000105">
    <property type="protein sequence ID" value="MBE1877709.1"/>
    <property type="molecule type" value="Genomic_DNA"/>
</dbReference>
<feature type="compositionally biased region" description="Basic residues" evidence="1">
    <location>
        <begin position="105"/>
        <end position="114"/>
    </location>
</feature>
<organism evidence="2 3">
    <name type="scientific">Myceligenerans pegani</name>
    <dbReference type="NCBI Taxonomy" id="2776917"/>
    <lineage>
        <taxon>Bacteria</taxon>
        <taxon>Bacillati</taxon>
        <taxon>Actinomycetota</taxon>
        <taxon>Actinomycetes</taxon>
        <taxon>Micrococcales</taxon>
        <taxon>Promicromonosporaceae</taxon>
        <taxon>Myceligenerans</taxon>
    </lineage>
</organism>
<comment type="caution">
    <text evidence="2">The sequence shown here is derived from an EMBL/GenBank/DDBJ whole genome shotgun (WGS) entry which is preliminary data.</text>
</comment>